<sequence length="63" mass="7542">MKRFMLLALMKALVLTVGTGFLYVLYGLIFENHFEINLKIEIILFLVIFFVSLIEYVWKNRKK</sequence>
<accession>A0ABV1DCV2</accession>
<organism evidence="2 3">
    <name type="scientific">Enterocloster hominis</name>
    <name type="common">ex Hitch et al. 2024</name>
    <dbReference type="NCBI Taxonomy" id="1917870"/>
    <lineage>
        <taxon>Bacteria</taxon>
        <taxon>Bacillati</taxon>
        <taxon>Bacillota</taxon>
        <taxon>Clostridia</taxon>
        <taxon>Lachnospirales</taxon>
        <taxon>Lachnospiraceae</taxon>
        <taxon>Enterocloster</taxon>
    </lineage>
</organism>
<feature type="transmembrane region" description="Helical" evidence="1">
    <location>
        <begin position="12"/>
        <end position="30"/>
    </location>
</feature>
<feature type="transmembrane region" description="Helical" evidence="1">
    <location>
        <begin position="36"/>
        <end position="58"/>
    </location>
</feature>
<dbReference type="EMBL" id="JBBMFM010000159">
    <property type="protein sequence ID" value="MEQ2428210.1"/>
    <property type="molecule type" value="Genomic_DNA"/>
</dbReference>
<evidence type="ECO:0000256" key="1">
    <source>
        <dbReference type="SAM" id="Phobius"/>
    </source>
</evidence>
<comment type="caution">
    <text evidence="2">The sequence shown here is derived from an EMBL/GenBank/DDBJ whole genome shotgun (WGS) entry which is preliminary data.</text>
</comment>
<proteinExistence type="predicted"/>
<reference evidence="2 3" key="1">
    <citation type="submission" date="2024-03" db="EMBL/GenBank/DDBJ databases">
        <title>Human intestinal bacterial collection.</title>
        <authorList>
            <person name="Pauvert C."/>
            <person name="Hitch T.C.A."/>
            <person name="Clavel T."/>
        </authorList>
    </citation>
    <scope>NUCLEOTIDE SEQUENCE [LARGE SCALE GENOMIC DNA]</scope>
    <source>
        <strain evidence="2 3">CLA-SR-H021</strain>
    </source>
</reference>
<keyword evidence="3" id="KW-1185">Reference proteome</keyword>
<keyword evidence="1" id="KW-0812">Transmembrane</keyword>
<dbReference type="RefSeq" id="WP_008716304.1">
    <property type="nucleotide sequence ID" value="NZ_JAJFDX010000005.1"/>
</dbReference>
<dbReference type="Proteomes" id="UP001454086">
    <property type="component" value="Unassembled WGS sequence"/>
</dbReference>
<evidence type="ECO:0000313" key="2">
    <source>
        <dbReference type="EMBL" id="MEQ2428210.1"/>
    </source>
</evidence>
<keyword evidence="1" id="KW-1133">Transmembrane helix</keyword>
<name>A0ABV1DCV2_9FIRM</name>
<protein>
    <submittedName>
        <fullName evidence="2">Uncharacterized protein</fullName>
    </submittedName>
</protein>
<gene>
    <name evidence="2" type="ORF">WMQ36_24940</name>
</gene>
<keyword evidence="1" id="KW-0472">Membrane</keyword>
<evidence type="ECO:0000313" key="3">
    <source>
        <dbReference type="Proteomes" id="UP001454086"/>
    </source>
</evidence>